<evidence type="ECO:0000313" key="4">
    <source>
        <dbReference type="Proteomes" id="UP000038045"/>
    </source>
</evidence>
<evidence type="ECO:0000313" key="5">
    <source>
        <dbReference type="WBParaSite" id="PTRK_0001353700.1"/>
    </source>
</evidence>
<feature type="transmembrane region" description="Helical" evidence="2">
    <location>
        <begin position="600"/>
        <end position="626"/>
    </location>
</feature>
<evidence type="ECO:0000256" key="1">
    <source>
        <dbReference type="SAM" id="MobiDB-lite"/>
    </source>
</evidence>
<accession>A0A0N4ZXT7</accession>
<feature type="chain" id="PRO_5005892372" evidence="3">
    <location>
        <begin position="23"/>
        <end position="673"/>
    </location>
</feature>
<keyword evidence="2" id="KW-1133">Transmembrane helix</keyword>
<protein>
    <submittedName>
        <fullName evidence="5">6-cysteine protein</fullName>
    </submittedName>
</protein>
<organism evidence="4 5">
    <name type="scientific">Parastrongyloides trichosuri</name>
    <name type="common">Possum-specific nematode worm</name>
    <dbReference type="NCBI Taxonomy" id="131310"/>
    <lineage>
        <taxon>Eukaryota</taxon>
        <taxon>Metazoa</taxon>
        <taxon>Ecdysozoa</taxon>
        <taxon>Nematoda</taxon>
        <taxon>Chromadorea</taxon>
        <taxon>Rhabditida</taxon>
        <taxon>Tylenchina</taxon>
        <taxon>Panagrolaimomorpha</taxon>
        <taxon>Strongyloidoidea</taxon>
        <taxon>Strongyloididae</taxon>
        <taxon>Parastrongyloides</taxon>
    </lineage>
</organism>
<sequence>MFLFYTFYIVLFFADLRRISVSTVKFNYEIYNTDIFGKRISSFKKVVKLKDLPDIERPVGMPSNIKSNRPVKLFQLDHHKLISSNNSCGTILNVIEIPGYYVTMNVAYNEGHQFMDLNTYRAFFNIHQCDFGLMIIDSKIKTDTINNNVEEIYTVDYIIIFVLKTAKNIMIWNTFEYNGVNVFVSVCPYIRWAPRNEIIKLIPEPYIKDNGFTTPLNNEAHIIVPIYPRKNDLNFFICAKVKQPSLPDLSLGYSIMPGGIEMSYEEDVNGLFNELTCKNKQDPSKLYHFGHISRYSNYLEKDIWEKITANSLKEYNLYLDEIILMYDKNIIDDRVESNDTIIKLKDRNIKEKPVCIRKVAGNVEAKLIPIIESSERILYDEASKTNYILVQDKEINRKISIKCISMVKKDTFKRYEQFYSKSAFIYVVKDDGEKNEVKEVLFNNHYEGFGSYTCHISKMTLTFKKELVSIGKTYFIPSDKCIFKFDDFLYNKIEENYIFCNQFYDDWGKLESMNITSEFLDEKNIFISNLTKSNENLSFKNKKIYLKSTSVLNVSKVICKYKTIVGTSFTSEQIIKVPETIINIIDVSTIQPKLDSEKNFVVVITGIVLIFLILGGTLIATVIILLKKKKKRKKRRMRRDVLYNKPLSKFSDSKSQSTIKNKKSTLPSISSFK</sequence>
<dbReference type="AlphaFoldDB" id="A0A0N4ZXT7"/>
<reference evidence="5" key="1">
    <citation type="submission" date="2017-02" db="UniProtKB">
        <authorList>
            <consortium name="WormBaseParasite"/>
        </authorList>
    </citation>
    <scope>IDENTIFICATION</scope>
</reference>
<keyword evidence="4" id="KW-1185">Reference proteome</keyword>
<proteinExistence type="predicted"/>
<feature type="signal peptide" evidence="3">
    <location>
        <begin position="1"/>
        <end position="22"/>
    </location>
</feature>
<evidence type="ECO:0000256" key="3">
    <source>
        <dbReference type="SAM" id="SignalP"/>
    </source>
</evidence>
<feature type="region of interest" description="Disordered" evidence="1">
    <location>
        <begin position="648"/>
        <end position="673"/>
    </location>
</feature>
<keyword evidence="2" id="KW-0812">Transmembrane</keyword>
<dbReference type="Proteomes" id="UP000038045">
    <property type="component" value="Unplaced"/>
</dbReference>
<keyword evidence="2" id="KW-0472">Membrane</keyword>
<evidence type="ECO:0000256" key="2">
    <source>
        <dbReference type="SAM" id="Phobius"/>
    </source>
</evidence>
<keyword evidence="3" id="KW-0732">Signal</keyword>
<dbReference type="WBParaSite" id="PTRK_0001353700.1">
    <property type="protein sequence ID" value="PTRK_0001353700.1"/>
    <property type="gene ID" value="PTRK_0001353700"/>
</dbReference>
<feature type="compositionally biased region" description="Polar residues" evidence="1">
    <location>
        <begin position="653"/>
        <end position="673"/>
    </location>
</feature>
<name>A0A0N4ZXT7_PARTI</name>